<feature type="signal peptide" evidence="2">
    <location>
        <begin position="1"/>
        <end position="21"/>
    </location>
</feature>
<organism evidence="4 5">
    <name type="scientific">Armatimonas rosea</name>
    <dbReference type="NCBI Taxonomy" id="685828"/>
    <lineage>
        <taxon>Bacteria</taxon>
        <taxon>Bacillati</taxon>
        <taxon>Armatimonadota</taxon>
        <taxon>Armatimonadia</taxon>
        <taxon>Armatimonadales</taxon>
        <taxon>Armatimonadaceae</taxon>
        <taxon>Armatimonas</taxon>
    </lineage>
</organism>
<dbReference type="AlphaFoldDB" id="A0A7W9SV50"/>
<keyword evidence="4" id="KW-0378">Hydrolase</keyword>
<keyword evidence="2" id="KW-0732">Signal</keyword>
<keyword evidence="4" id="KW-0645">Protease</keyword>
<evidence type="ECO:0000313" key="5">
    <source>
        <dbReference type="Proteomes" id="UP000520814"/>
    </source>
</evidence>
<dbReference type="PANTHER" id="PTHR33490">
    <property type="entry name" value="BLR5614 PROTEIN-RELATED"/>
    <property type="match status" value="1"/>
</dbReference>
<dbReference type="Pfam" id="PF01841">
    <property type="entry name" value="Transglut_core"/>
    <property type="match status" value="1"/>
</dbReference>
<protein>
    <submittedName>
        <fullName evidence="4">Transglutaminase-like putative cysteine protease</fullName>
    </submittedName>
</protein>
<keyword evidence="5" id="KW-1185">Reference proteome</keyword>
<dbReference type="GO" id="GO:0008233">
    <property type="term" value="F:peptidase activity"/>
    <property type="evidence" value="ECO:0007669"/>
    <property type="project" value="UniProtKB-KW"/>
</dbReference>
<evidence type="ECO:0000313" key="4">
    <source>
        <dbReference type="EMBL" id="MBB6052514.1"/>
    </source>
</evidence>
<evidence type="ECO:0000259" key="3">
    <source>
        <dbReference type="SMART" id="SM00460"/>
    </source>
</evidence>
<evidence type="ECO:0000256" key="1">
    <source>
        <dbReference type="SAM" id="MobiDB-lite"/>
    </source>
</evidence>
<comment type="caution">
    <text evidence="4">The sequence shown here is derived from an EMBL/GenBank/DDBJ whole genome shotgun (WGS) entry which is preliminary data.</text>
</comment>
<dbReference type="RefSeq" id="WP_184201681.1">
    <property type="nucleotide sequence ID" value="NZ_JACHGW010000004.1"/>
</dbReference>
<accession>A0A7W9SV50</accession>
<dbReference type="SUPFAM" id="SSF54001">
    <property type="entry name" value="Cysteine proteinases"/>
    <property type="match status" value="1"/>
</dbReference>
<feature type="chain" id="PRO_5031232797" evidence="2">
    <location>
        <begin position="22"/>
        <end position="497"/>
    </location>
</feature>
<feature type="domain" description="Transglutaminase-like" evidence="3">
    <location>
        <begin position="392"/>
        <end position="458"/>
    </location>
</feature>
<dbReference type="InterPro" id="IPR038765">
    <property type="entry name" value="Papain-like_cys_pep_sf"/>
</dbReference>
<dbReference type="GO" id="GO:0006508">
    <property type="term" value="P:proteolysis"/>
    <property type="evidence" value="ECO:0007669"/>
    <property type="project" value="UniProtKB-KW"/>
</dbReference>
<reference evidence="4 5" key="1">
    <citation type="submission" date="2020-08" db="EMBL/GenBank/DDBJ databases">
        <title>Genomic Encyclopedia of Type Strains, Phase IV (KMG-IV): sequencing the most valuable type-strain genomes for metagenomic binning, comparative biology and taxonomic classification.</title>
        <authorList>
            <person name="Goeker M."/>
        </authorList>
    </citation>
    <scope>NUCLEOTIDE SEQUENCE [LARGE SCALE GENOMIC DNA]</scope>
    <source>
        <strain evidence="4 5">DSM 23562</strain>
    </source>
</reference>
<dbReference type="EMBL" id="JACHGW010000004">
    <property type="protein sequence ID" value="MBB6052514.1"/>
    <property type="molecule type" value="Genomic_DNA"/>
</dbReference>
<gene>
    <name evidence="4" type="ORF">HNQ39_004335</name>
</gene>
<dbReference type="InterPro" id="IPR002931">
    <property type="entry name" value="Transglutaminase-like"/>
</dbReference>
<evidence type="ECO:0000256" key="2">
    <source>
        <dbReference type="SAM" id="SignalP"/>
    </source>
</evidence>
<name>A0A7W9SV50_ARMRO</name>
<sequence length="497" mass="53779">MHRFVAALFALLLTLPSLAQAPRPTETGGGLYFGIFLKDTKLGHLHQELDSKARYKGKPSTKLTARSAMNIKMLGANGNITTSEVVYLDPKTGATLAEETRTEASGRVTEVKATYTKDSVSFTAEIQGTKKSGTLRLKPGEVFLRDPSDMPGSKPVPGTRSKGKTFSPDTQTLVDMETVVGEKEPIVVANRTVSAYKIQAVGPVPSTVYVDDEGEILLAQVALGIEIRRLPKEAALAPEGKSVDLADSIGTRPTGVSLEKVARTSHHAVYELGHVTRPLPPSDSVQRWEELPVAGAEKGEKTLKVTVTPPLLPTTPTVKLFAQPSQAPERLRRYLKATEYVPSEDASFVALARKVIGSQTDAARVAQLLAEHTYKTIKADPSILAVRTANDIRKDPRGVCRDYTTYFTTLARAVGLPTKQCTGVAYANGLFLYHAWPEVWVGTDASGNDLWVALEVTWGAPFADATHLKLTEGEITDVSSIAADMGRYSIKVVEVRE</sequence>
<dbReference type="SMART" id="SM00460">
    <property type="entry name" value="TGc"/>
    <property type="match status" value="1"/>
</dbReference>
<dbReference type="Gene3D" id="3.10.620.30">
    <property type="match status" value="1"/>
</dbReference>
<proteinExistence type="predicted"/>
<dbReference type="Proteomes" id="UP000520814">
    <property type="component" value="Unassembled WGS sequence"/>
</dbReference>
<feature type="region of interest" description="Disordered" evidence="1">
    <location>
        <begin position="146"/>
        <end position="168"/>
    </location>
</feature>
<dbReference type="PANTHER" id="PTHR33490:SF3">
    <property type="entry name" value="CONSERVED INTEGRAL MEMBRANE PROTEIN"/>
    <property type="match status" value="1"/>
</dbReference>